<dbReference type="GeneID" id="77287621"/>
<evidence type="ECO:0000313" key="2">
    <source>
        <dbReference type="EMBL" id="CUM61536.1"/>
    </source>
</evidence>
<reference evidence="1" key="2">
    <citation type="submission" date="2020-09" db="EMBL/GenBank/DDBJ databases">
        <authorList>
            <person name="Blom J."/>
        </authorList>
    </citation>
    <scope>NUCLEOTIDE SEQUENCE</scope>
    <source>
        <strain evidence="1">No.66</strain>
    </source>
</reference>
<dbReference type="Proteomes" id="UP001153761">
    <property type="component" value="Chromosome"/>
</dbReference>
<name>A0A1J1JJ25_PLAAG</name>
<reference evidence="2" key="1">
    <citation type="submission" date="2015-09" db="EMBL/GenBank/DDBJ databases">
        <authorList>
            <person name="Jackson K.R."/>
            <person name="Lunt B.L."/>
            <person name="Fisher J.N.B."/>
            <person name="Gardner A.V."/>
            <person name="Bailey M.E."/>
            <person name="Deus L.M."/>
            <person name="Earl A.S."/>
            <person name="Gibby P.D."/>
            <person name="Hartmann K.A."/>
            <person name="Liu J.E."/>
            <person name="Manci A.M."/>
            <person name="Nielsen D.A."/>
            <person name="Solomon M.B."/>
            <person name="Breakwell D.P."/>
            <person name="Burnett S.H."/>
            <person name="Grose J.H."/>
        </authorList>
    </citation>
    <scope>NUCLEOTIDE SEQUENCE</scope>
    <source>
        <strain evidence="2">7805</strain>
    </source>
</reference>
<proteinExistence type="predicted"/>
<organism evidence="2">
    <name type="scientific">Planktothrix agardhii</name>
    <name type="common">Oscillatoria agardhii</name>
    <dbReference type="NCBI Taxonomy" id="1160"/>
    <lineage>
        <taxon>Bacteria</taxon>
        <taxon>Bacillati</taxon>
        <taxon>Cyanobacteriota</taxon>
        <taxon>Cyanophyceae</taxon>
        <taxon>Oscillatoriophycideae</taxon>
        <taxon>Oscillatoriales</taxon>
        <taxon>Microcoleaceae</taxon>
        <taxon>Planktothrix</taxon>
    </lineage>
</organism>
<dbReference type="EMBL" id="LR882963">
    <property type="protein sequence ID" value="CAD5944713.1"/>
    <property type="molecule type" value="Genomic_DNA"/>
</dbReference>
<protein>
    <submittedName>
        <fullName evidence="2">Uncharacterized protein</fullName>
    </submittedName>
</protein>
<dbReference type="RefSeq" id="WP_042153144.1">
    <property type="nucleotide sequence ID" value="NZ_JBAVBW010000087.1"/>
</dbReference>
<dbReference type="EMBL" id="LO018304">
    <property type="protein sequence ID" value="CUM61536.1"/>
    <property type="molecule type" value="Genomic_DNA"/>
</dbReference>
<gene>
    <name evidence="1" type="ORF">PANO66_02215</name>
    <name evidence="2" type="ORF">PLAM_3570</name>
</gene>
<sequence length="107" mass="11705">MLKSSIVFRTGLGSGLFFTLCFIGLNNSILSSLELGIVSGWSVGCLVKWWQIDQKPESTEIFKIEAIADNLSGILAKSKLLPTASKSTPRPTEATTLLGWIFKRNKS</sequence>
<dbReference type="AlphaFoldDB" id="A0A1J1JJ25"/>
<accession>A0A1J1JJ25</accession>
<evidence type="ECO:0000313" key="1">
    <source>
        <dbReference type="EMBL" id="CAD5944713.1"/>
    </source>
</evidence>